<sequence length="79" mass="7945">MITDAPIGGPVCITCDGGDGNENSVTATAETVIAAMTEVVDPGSGSPGESRIVIPATTNNTNPTNTPVHCHHPVMDESA</sequence>
<proteinExistence type="predicted"/>
<name>F9VZX7_9ACTN</name>
<organism evidence="2 3">
    <name type="scientific">Gordonia alkanivorans NBRC 16433</name>
    <dbReference type="NCBI Taxonomy" id="1027371"/>
    <lineage>
        <taxon>Bacteria</taxon>
        <taxon>Bacillati</taxon>
        <taxon>Actinomycetota</taxon>
        <taxon>Actinomycetes</taxon>
        <taxon>Mycobacteriales</taxon>
        <taxon>Gordoniaceae</taxon>
        <taxon>Gordonia</taxon>
    </lineage>
</organism>
<reference evidence="2 3" key="1">
    <citation type="submission" date="2011-05" db="EMBL/GenBank/DDBJ databases">
        <title>Whole genome shotgun sequence of Gordonia alkanivorans NBRC 16433.</title>
        <authorList>
            <person name="Hosoyama A."/>
            <person name="Nakamura S."/>
            <person name="Takarada H."/>
            <person name="Tsuchikane K."/>
            <person name="Yamazaki S."/>
            <person name="Fujita N."/>
        </authorList>
    </citation>
    <scope>NUCLEOTIDE SEQUENCE [LARGE SCALE GENOMIC DNA]</scope>
    <source>
        <strain evidence="2 3">NBRC 16433</strain>
    </source>
</reference>
<dbReference type="Proteomes" id="UP000003558">
    <property type="component" value="Unassembled WGS sequence"/>
</dbReference>
<evidence type="ECO:0000313" key="3">
    <source>
        <dbReference type="Proteomes" id="UP000003558"/>
    </source>
</evidence>
<feature type="region of interest" description="Disordered" evidence="1">
    <location>
        <begin position="57"/>
        <end position="79"/>
    </location>
</feature>
<protein>
    <submittedName>
        <fullName evidence="2">Uncharacterized protein</fullName>
    </submittedName>
</protein>
<comment type="caution">
    <text evidence="2">The sequence shown here is derived from an EMBL/GenBank/DDBJ whole genome shotgun (WGS) entry which is preliminary data.</text>
</comment>
<dbReference type="AlphaFoldDB" id="F9VZX7"/>
<accession>F9VZX7</accession>
<evidence type="ECO:0000313" key="2">
    <source>
        <dbReference type="EMBL" id="GAA14166.1"/>
    </source>
</evidence>
<dbReference type="EMBL" id="BACI01000097">
    <property type="protein sequence ID" value="GAA14166.1"/>
    <property type="molecule type" value="Genomic_DNA"/>
</dbReference>
<evidence type="ECO:0000256" key="1">
    <source>
        <dbReference type="SAM" id="MobiDB-lite"/>
    </source>
</evidence>
<feature type="compositionally biased region" description="Low complexity" evidence="1">
    <location>
        <begin position="57"/>
        <end position="67"/>
    </location>
</feature>
<dbReference type="STRING" id="1027371.GOALK_097_02020"/>
<gene>
    <name evidence="2" type="ORF">GOALK_097_02020</name>
</gene>